<evidence type="ECO:0000256" key="6">
    <source>
        <dbReference type="ARBA" id="ARBA00023136"/>
    </source>
</evidence>
<name>R7UN95_CAPTE</name>
<dbReference type="PANTHER" id="PTHR11388">
    <property type="entry name" value="ORGANIC ANION TRANSPORTER"/>
    <property type="match status" value="1"/>
</dbReference>
<organism evidence="10">
    <name type="scientific">Capitella teleta</name>
    <name type="common">Polychaete worm</name>
    <dbReference type="NCBI Taxonomy" id="283909"/>
    <lineage>
        <taxon>Eukaryota</taxon>
        <taxon>Metazoa</taxon>
        <taxon>Spiralia</taxon>
        <taxon>Lophotrochozoa</taxon>
        <taxon>Annelida</taxon>
        <taxon>Polychaeta</taxon>
        <taxon>Sedentaria</taxon>
        <taxon>Scolecida</taxon>
        <taxon>Capitellidae</taxon>
        <taxon>Capitella</taxon>
    </lineage>
</organism>
<feature type="transmembrane region" description="Helical" evidence="8">
    <location>
        <begin position="202"/>
        <end position="228"/>
    </location>
</feature>
<feature type="transmembrane region" description="Helical" evidence="8">
    <location>
        <begin position="446"/>
        <end position="470"/>
    </location>
</feature>
<dbReference type="OrthoDB" id="5062115at2759"/>
<feature type="transmembrane region" description="Helical" evidence="8">
    <location>
        <begin position="274"/>
        <end position="293"/>
    </location>
</feature>
<evidence type="ECO:0000256" key="8">
    <source>
        <dbReference type="RuleBase" id="RU362056"/>
    </source>
</evidence>
<dbReference type="GO" id="GO:0043252">
    <property type="term" value="P:sodium-independent organic anion transport"/>
    <property type="evidence" value="ECO:0007669"/>
    <property type="project" value="TreeGrafter"/>
</dbReference>
<dbReference type="EMBL" id="AMQN01006865">
    <property type="status" value="NOT_ANNOTATED_CDS"/>
    <property type="molecule type" value="Genomic_DNA"/>
</dbReference>
<keyword evidence="8" id="KW-0813">Transport</keyword>
<gene>
    <name evidence="10" type="ORF">CAPTEDRAFT_23442</name>
</gene>
<comment type="similarity">
    <text evidence="2 8">Belongs to the organo anion transporter (TC 2.A.60) family.</text>
</comment>
<keyword evidence="3" id="KW-1003">Cell membrane</keyword>
<reference evidence="10 12" key="2">
    <citation type="journal article" date="2013" name="Nature">
        <title>Insights into bilaterian evolution from three spiralian genomes.</title>
        <authorList>
            <person name="Simakov O."/>
            <person name="Marletaz F."/>
            <person name="Cho S.J."/>
            <person name="Edsinger-Gonzales E."/>
            <person name="Havlak P."/>
            <person name="Hellsten U."/>
            <person name="Kuo D.H."/>
            <person name="Larsson T."/>
            <person name="Lv J."/>
            <person name="Arendt D."/>
            <person name="Savage R."/>
            <person name="Osoegawa K."/>
            <person name="de Jong P."/>
            <person name="Grimwood J."/>
            <person name="Chapman J.A."/>
            <person name="Shapiro H."/>
            <person name="Aerts A."/>
            <person name="Otillar R.P."/>
            <person name="Terry A.Y."/>
            <person name="Boore J.L."/>
            <person name="Grigoriev I.V."/>
            <person name="Lindberg D.R."/>
            <person name="Seaver E.C."/>
            <person name="Weisblat D.A."/>
            <person name="Putnam N.H."/>
            <person name="Rokhsar D.S."/>
        </authorList>
    </citation>
    <scope>NUCLEOTIDE SEQUENCE</scope>
    <source>
        <strain evidence="10 12">I ESC-2004</strain>
    </source>
</reference>
<dbReference type="Pfam" id="PF07648">
    <property type="entry name" value="Kazal_2"/>
    <property type="match status" value="1"/>
</dbReference>
<dbReference type="InterPro" id="IPR036058">
    <property type="entry name" value="Kazal_dom_sf"/>
</dbReference>
<evidence type="ECO:0000256" key="1">
    <source>
        <dbReference type="ARBA" id="ARBA00004651"/>
    </source>
</evidence>
<feature type="domain" description="Kazal-like" evidence="9">
    <location>
        <begin position="374"/>
        <end position="426"/>
    </location>
</feature>
<dbReference type="Proteomes" id="UP000014760">
    <property type="component" value="Unassembled WGS sequence"/>
</dbReference>
<dbReference type="EMBL" id="KB299425">
    <property type="protein sequence ID" value="ELU08004.1"/>
    <property type="molecule type" value="Genomic_DNA"/>
</dbReference>
<dbReference type="GO" id="GO:0006811">
    <property type="term" value="P:monoatomic ion transport"/>
    <property type="evidence" value="ECO:0007669"/>
    <property type="project" value="UniProtKB-KW"/>
</dbReference>
<evidence type="ECO:0000256" key="7">
    <source>
        <dbReference type="ARBA" id="ARBA00023157"/>
    </source>
</evidence>
<reference evidence="12" key="1">
    <citation type="submission" date="2012-12" db="EMBL/GenBank/DDBJ databases">
        <authorList>
            <person name="Hellsten U."/>
            <person name="Grimwood J."/>
            <person name="Chapman J.A."/>
            <person name="Shapiro H."/>
            <person name="Aerts A."/>
            <person name="Otillar R.P."/>
            <person name="Terry A.Y."/>
            <person name="Boore J.L."/>
            <person name="Simakov O."/>
            <person name="Marletaz F."/>
            <person name="Cho S.-J."/>
            <person name="Edsinger-Gonzales E."/>
            <person name="Havlak P."/>
            <person name="Kuo D.-H."/>
            <person name="Larsson T."/>
            <person name="Lv J."/>
            <person name="Arendt D."/>
            <person name="Savage R."/>
            <person name="Osoegawa K."/>
            <person name="de Jong P."/>
            <person name="Lindberg D.R."/>
            <person name="Seaver E.C."/>
            <person name="Weisblat D.A."/>
            <person name="Putnam N.H."/>
            <person name="Grigoriev I.V."/>
            <person name="Rokhsar D.S."/>
        </authorList>
    </citation>
    <scope>NUCLEOTIDE SEQUENCE</scope>
    <source>
        <strain evidence="12">I ESC-2004</strain>
    </source>
</reference>
<keyword evidence="12" id="KW-1185">Reference proteome</keyword>
<keyword evidence="5 8" id="KW-1133">Transmembrane helix</keyword>
<evidence type="ECO:0000313" key="11">
    <source>
        <dbReference type="EnsemblMetazoa" id="CapteP23442"/>
    </source>
</evidence>
<feature type="transmembrane region" description="Helical" evidence="8">
    <location>
        <begin position="158"/>
        <end position="182"/>
    </location>
</feature>
<accession>R7UN95</accession>
<evidence type="ECO:0000256" key="5">
    <source>
        <dbReference type="ARBA" id="ARBA00022989"/>
    </source>
</evidence>
<keyword evidence="6 8" id="KW-0472">Membrane</keyword>
<dbReference type="InterPro" id="IPR036259">
    <property type="entry name" value="MFS_trans_sf"/>
</dbReference>
<reference evidence="11" key="3">
    <citation type="submission" date="2015-06" db="UniProtKB">
        <authorList>
            <consortium name="EnsemblMetazoa"/>
        </authorList>
    </citation>
    <scope>IDENTIFICATION</scope>
</reference>
<feature type="non-terminal residue" evidence="10">
    <location>
        <position position="534"/>
    </location>
</feature>
<keyword evidence="7" id="KW-1015">Disulfide bond</keyword>
<dbReference type="SUPFAM" id="SSF100895">
    <property type="entry name" value="Kazal-type serine protease inhibitors"/>
    <property type="match status" value="1"/>
</dbReference>
<comment type="caution">
    <text evidence="8">Lacks conserved residue(s) required for the propagation of feature annotation.</text>
</comment>
<feature type="transmembrane region" description="Helical" evidence="8">
    <location>
        <begin position="50"/>
        <end position="72"/>
    </location>
</feature>
<evidence type="ECO:0000313" key="10">
    <source>
        <dbReference type="EMBL" id="ELU08004.1"/>
    </source>
</evidence>
<dbReference type="Gene3D" id="3.30.60.30">
    <property type="match status" value="1"/>
</dbReference>
<dbReference type="AlphaFoldDB" id="R7UN95"/>
<dbReference type="InterPro" id="IPR002350">
    <property type="entry name" value="Kazal_dom"/>
</dbReference>
<dbReference type="PROSITE" id="PS51465">
    <property type="entry name" value="KAZAL_2"/>
    <property type="match status" value="1"/>
</dbReference>
<dbReference type="InterPro" id="IPR004156">
    <property type="entry name" value="OATP"/>
</dbReference>
<feature type="transmembrane region" description="Helical" evidence="8">
    <location>
        <begin position="24"/>
        <end position="43"/>
    </location>
</feature>
<evidence type="ECO:0000259" key="9">
    <source>
        <dbReference type="PROSITE" id="PS51465"/>
    </source>
</evidence>
<protein>
    <recommendedName>
        <fullName evidence="8">Solute carrier organic anion transporter family member</fullName>
    </recommendedName>
</protein>
<dbReference type="HOGENOM" id="CLU_008954_1_3_1"/>
<dbReference type="OMA" id="AKMILMI"/>
<evidence type="ECO:0000256" key="2">
    <source>
        <dbReference type="ARBA" id="ARBA00009657"/>
    </source>
</evidence>
<keyword evidence="4 8" id="KW-0812">Transmembrane</keyword>
<dbReference type="Pfam" id="PF03137">
    <property type="entry name" value="OATP"/>
    <property type="match status" value="1"/>
</dbReference>
<evidence type="ECO:0000313" key="12">
    <source>
        <dbReference type="Proteomes" id="UP000014760"/>
    </source>
</evidence>
<dbReference type="CDD" id="cd17336">
    <property type="entry name" value="MFS_SLCO_OATP"/>
    <property type="match status" value="1"/>
</dbReference>
<dbReference type="GO" id="GO:0015347">
    <property type="term" value="F:sodium-independent organic anion transmembrane transporter activity"/>
    <property type="evidence" value="ECO:0007669"/>
    <property type="project" value="TreeGrafter"/>
</dbReference>
<comment type="subcellular location">
    <subcellularLocation>
        <location evidence="1 8">Cell membrane</location>
        <topology evidence="1 8">Multi-pass membrane protein</topology>
    </subcellularLocation>
</comment>
<feature type="transmembrane region" description="Helical" evidence="8">
    <location>
        <begin position="482"/>
        <end position="503"/>
    </location>
</feature>
<dbReference type="GO" id="GO:0016323">
    <property type="term" value="C:basolateral plasma membrane"/>
    <property type="evidence" value="ECO:0007669"/>
    <property type="project" value="TreeGrafter"/>
</dbReference>
<dbReference type="SUPFAM" id="SSF103473">
    <property type="entry name" value="MFS general substrate transporter"/>
    <property type="match status" value="1"/>
</dbReference>
<evidence type="ECO:0000256" key="4">
    <source>
        <dbReference type="ARBA" id="ARBA00022692"/>
    </source>
</evidence>
<keyword evidence="8" id="KW-0406">Ion transport</keyword>
<feature type="non-terminal residue" evidence="10">
    <location>
        <position position="1"/>
    </location>
</feature>
<feature type="transmembrane region" description="Helical" evidence="8">
    <location>
        <begin position="122"/>
        <end position="146"/>
    </location>
</feature>
<evidence type="ECO:0000256" key="3">
    <source>
        <dbReference type="ARBA" id="ARBA00022475"/>
    </source>
</evidence>
<dbReference type="Gene3D" id="1.20.1250.20">
    <property type="entry name" value="MFS general substrate transporter like domains"/>
    <property type="match status" value="1"/>
</dbReference>
<proteinExistence type="inferred from homology"/>
<dbReference type="EnsemblMetazoa" id="CapteT23442">
    <property type="protein sequence ID" value="CapteP23442"/>
    <property type="gene ID" value="CapteG23442"/>
</dbReference>
<dbReference type="NCBIfam" id="TIGR00805">
    <property type="entry name" value="oat"/>
    <property type="match status" value="1"/>
</dbReference>
<dbReference type="PANTHER" id="PTHR11388:SF142">
    <property type="entry name" value="SOLUTE CARRIER ORGANIC ANION TRANSPORTER FAMILY MEMBER 5A1"/>
    <property type="match status" value="1"/>
</dbReference>
<feature type="transmembrane region" description="Helical" evidence="8">
    <location>
        <begin position="313"/>
        <end position="337"/>
    </location>
</feature>
<feature type="transmembrane region" description="Helical" evidence="8">
    <location>
        <begin position="344"/>
        <end position="365"/>
    </location>
</feature>
<sequence length="534" mass="57474">YNVSVVRTIEKRFSLTSTQTGMTWSMNDITHICLVTFVAYFAQKSHIPRVLSVTMSFSAVAATLMVLPFFLYPVPKEIIPVLSNNQSSEADICVREFPGYSHDDTQCTASQTDQSRSSRGAWFIFLFAQLLNGVGGTGLQTLGLAYIDENVSKSKSSLYVGIVTSMYAFGPIIGLLLSAVALQFPESPWEGNYADGTPKDPMWIGCWWSGFAACAVLIIIAVIPMWFFPRSMSSSPSQPIGKTNRMEAKEKIGSALGQFKAFPKSLMSLLSNKAYMTLLIMVVCMAYIIQGVFSQLVRYIEIHFMVPAFTASIVAAVVSAGAGALGGFTGGVLMTWWKLTPRGAAWMLTVSMGATAAGIAAAMLMGSCININRLHVGSPCSESCACEEGKPYNPVCGSDGLTYFSPCHAGCTSLVNETYRGCSCLNATGAAQTAISGHCHVECNLLVPYAIVMFLMCFLGSVARVPGTILQFRMVKPEEKSFALGLISFAMNLLALIPGPVLFGSLVDKSCILWQKTCSGGSGVCLLFDTANFR</sequence>